<proteinExistence type="predicted"/>
<dbReference type="Pfam" id="PF13558">
    <property type="entry name" value="SbcC_Walker_B"/>
    <property type="match status" value="1"/>
</dbReference>
<dbReference type="Pfam" id="PF13555">
    <property type="entry name" value="AAA_29"/>
    <property type="match status" value="1"/>
</dbReference>
<reference evidence="2" key="1">
    <citation type="submission" date="2018-07" db="EMBL/GenBank/DDBJ databases">
        <authorList>
            <person name="Ashton P.M."/>
            <person name="Dallman T."/>
            <person name="Nair S."/>
            <person name="De Pinna E."/>
            <person name="Peters T."/>
            <person name="Grant K."/>
        </authorList>
    </citation>
    <scope>NUCLEOTIDE SEQUENCE</scope>
    <source>
        <strain evidence="2">506078</strain>
    </source>
</reference>
<gene>
    <name evidence="2" type="ORF">DS442_22055</name>
</gene>
<accession>A0A5U9PT12</accession>
<feature type="coiled-coil region" evidence="1">
    <location>
        <begin position="733"/>
        <end position="767"/>
    </location>
</feature>
<dbReference type="GO" id="GO:0000731">
    <property type="term" value="P:DNA synthesis involved in DNA repair"/>
    <property type="evidence" value="ECO:0007669"/>
    <property type="project" value="TreeGrafter"/>
</dbReference>
<evidence type="ECO:0000256" key="1">
    <source>
        <dbReference type="SAM" id="Coils"/>
    </source>
</evidence>
<evidence type="ECO:0008006" key="3">
    <source>
        <dbReference type="Google" id="ProtNLM"/>
    </source>
</evidence>
<dbReference type="PANTHER" id="PTHR32182">
    <property type="entry name" value="DNA REPLICATION AND REPAIR PROTEIN RECF"/>
    <property type="match status" value="1"/>
</dbReference>
<feature type="coiled-coil region" evidence="1">
    <location>
        <begin position="440"/>
        <end position="474"/>
    </location>
</feature>
<dbReference type="InterPro" id="IPR027417">
    <property type="entry name" value="P-loop_NTPase"/>
</dbReference>
<name>A0A5U9PT12_SALET</name>
<dbReference type="AlphaFoldDB" id="A0A5U9PT12"/>
<dbReference type="SUPFAM" id="SSF52540">
    <property type="entry name" value="P-loop containing nucleoside triphosphate hydrolases"/>
    <property type="match status" value="1"/>
</dbReference>
<comment type="caution">
    <text evidence="2">The sequence shown here is derived from an EMBL/GenBank/DDBJ whole genome shotgun (WGS) entry which is preliminary data.</text>
</comment>
<dbReference type="EMBL" id="AAGVFN010000053">
    <property type="protein sequence ID" value="EBS3536968.1"/>
    <property type="molecule type" value="Genomic_DNA"/>
</dbReference>
<dbReference type="Gene3D" id="3.40.50.300">
    <property type="entry name" value="P-loop containing nucleotide triphosphate hydrolases"/>
    <property type="match status" value="1"/>
</dbReference>
<evidence type="ECO:0000313" key="2">
    <source>
        <dbReference type="EMBL" id="EBS3536968.1"/>
    </source>
</evidence>
<protein>
    <recommendedName>
        <fullName evidence="3">AAA family ATPase</fullName>
    </recommendedName>
</protein>
<dbReference type="GO" id="GO:0006302">
    <property type="term" value="P:double-strand break repair"/>
    <property type="evidence" value="ECO:0007669"/>
    <property type="project" value="TreeGrafter"/>
</dbReference>
<keyword evidence="1" id="KW-0175">Coiled coil</keyword>
<dbReference type="PANTHER" id="PTHR32182:SF0">
    <property type="entry name" value="DNA REPLICATION AND REPAIR PROTEIN RECF"/>
    <property type="match status" value="1"/>
</dbReference>
<organism evidence="2">
    <name type="scientific">Salmonella enterica subsp. enterica serovar Telelkebir</name>
    <dbReference type="NCBI Taxonomy" id="1967657"/>
    <lineage>
        <taxon>Bacteria</taxon>
        <taxon>Pseudomonadati</taxon>
        <taxon>Pseudomonadota</taxon>
        <taxon>Gammaproteobacteria</taxon>
        <taxon>Enterobacterales</taxon>
        <taxon>Enterobacteriaceae</taxon>
        <taxon>Salmonella</taxon>
    </lineage>
</organism>
<sequence>MNTEVSTHRMVRITLMNWYLFGSEDLDVDAASVMISGANGAGKSSIIDAIQTVLSGGNENVLSMNAQSSNNQKSLRSIQTYALGVIDDQEFGGELSACRNESNTYIALTFRRPDGTHYAIGMGFHARSGDRKVEKLWFVTNSFSLSSVDFMDGNRVMTLADFQRRLKAMDPAVLLAKNAKNFRLDYCQSMSREGAGLQINPDAMWHAIKNGIAYHGEMSISDFISRYILPAENVDINRLHNDYLEHERILNLIEKTELEINALRSLLKHYHRYEMLMVDQICYGWVSAEASLQALDLVIEQCASKHQALGEKLEKLIRRQTEMQTKEAGVNRERDEARDLFINSAAARVIEKNDEIIRNAREHIVGIEERLTTAKQSLARFLNLICPPEMTADFRKKYVEYYNSLNDIAALSDNPLIPWPSHERQGKEIVSTLIAFETLRDAISEERDNAKAQLTEVENDLRELLQAVKKLESGEAPLSASTDIVIRMFKLHKITAVPVCELCSISDSSWQEGIERYLGRNREALVIIDGSYSDALKIYRKAIREENNHVSLRGVRLVNPDYDFGYQGTPRKGTAAELIKSDNAVALKFLHGLLWFVNLVNTEEELRKEKRAITPDGMVAANGSISGGNDIKGIMIGAEARRQYAMTMQVQVDEATSRFYAQRKVYDPIDEFNKSFLSELSHVRHLSLQIEPAYKSLLAEQAIIKDKTRIIDEARKNSDTSLENAFNLADEALAKFNEEKTTLAVERNKIEEQIEKIEKECSATEDRIKYVLGKRDEFSEHPLFDQSRASNHIEKLTESKSIELRAEQQNDAIASEIEVNNAVAIAAQRRVDSAENSARIAGDEAREGKIHFMANFEPANRDILRDLDPYESRKSFEKHLKYLEDTELALHRHDAEKACTEMLATFRADVVSTLQDAFQRMRRTFKQLNDQLKDLPFNNNTYRFVYPVVETKTLKDVHNYVIEQSRADTEAVGTLFDFSQKHPAISVIQDVLMEGRVVELSDYRNFFTYDIMAKDLSTGKERRFSNLLGTGSGGEQQSPFYVAFGASFMTAFRVQRRLNQVNAGAVLAIFDEAFSRMDGNNTLAALEFFSQIGLQAFLAAPLDAEVKMGHHVERVITIIRDGLSVFTDSRQISDAGWELLESDNPKRHPELIDAMLTQARKQLHVEKRDA</sequence>